<evidence type="ECO:0000259" key="1">
    <source>
        <dbReference type="PROSITE" id="PS51186"/>
    </source>
</evidence>
<dbReference type="CDD" id="cd04301">
    <property type="entry name" value="NAT_SF"/>
    <property type="match status" value="1"/>
</dbReference>
<proteinExistence type="predicted"/>
<dbReference type="STRING" id="1194083.BN12_70031"/>
<keyword evidence="3" id="KW-1185">Reference proteome</keyword>
<dbReference type="OrthoDB" id="5503463at2"/>
<dbReference type="Proteomes" id="UP000035721">
    <property type="component" value="Unassembled WGS sequence"/>
</dbReference>
<reference evidence="2 3" key="1">
    <citation type="journal article" date="2013" name="ISME J.">
        <title>A metabolic model for members of the genus Tetrasphaera involved in enhanced biological phosphorus removal.</title>
        <authorList>
            <person name="Kristiansen R."/>
            <person name="Nguyen H.T.T."/>
            <person name="Saunders A.M."/>
            <person name="Nielsen J.L."/>
            <person name="Wimmer R."/>
            <person name="Le V.Q."/>
            <person name="McIlroy S.J."/>
            <person name="Petrovski S."/>
            <person name="Seviour R.J."/>
            <person name="Calteau A."/>
            <person name="Nielsen K.L."/>
            <person name="Nielsen P.H."/>
        </authorList>
    </citation>
    <scope>NUCLEOTIDE SEQUENCE [LARGE SCALE GENOMIC DNA]</scope>
    <source>
        <strain evidence="2 3">T1-X7</strain>
    </source>
</reference>
<gene>
    <name evidence="2" type="ORF">BN12_70031</name>
</gene>
<protein>
    <recommendedName>
        <fullName evidence="1">N-acetyltransferase domain-containing protein</fullName>
    </recommendedName>
</protein>
<dbReference type="AlphaFoldDB" id="A0A077M7I1"/>
<dbReference type="GO" id="GO:0016747">
    <property type="term" value="F:acyltransferase activity, transferring groups other than amino-acyl groups"/>
    <property type="evidence" value="ECO:0007669"/>
    <property type="project" value="InterPro"/>
</dbReference>
<dbReference type="PROSITE" id="PS51186">
    <property type="entry name" value="GNAT"/>
    <property type="match status" value="1"/>
</dbReference>
<sequence>MRITDLLATLEAYYDTVPRAFATTEEIGPLTLFVRRGEGGHPYYARPRLGLDAEVTVHDVLATLARQDEIGVPRKLEWVDETTPTLLPAAREAGLDVEVCPILVLDEPVAPEPPHGYALELMPPDSRHLGEVVGAVDAGFAGSEEVAQAPVGNWPDAIERGLTAYVGAFELEDGELGRPVGGGSHSPRGETTELMGIAVLPSARRRGLGAAIAAELATDAGDRGVTTCFLSAQDDAVARVYERVGFRRVATACIVG</sequence>
<dbReference type="SUPFAM" id="SSF55729">
    <property type="entry name" value="Acyl-CoA N-acyltransferases (Nat)"/>
    <property type="match status" value="1"/>
</dbReference>
<dbReference type="Pfam" id="PF00583">
    <property type="entry name" value="Acetyltransf_1"/>
    <property type="match status" value="1"/>
</dbReference>
<dbReference type="EMBL" id="CAJB01000403">
    <property type="protein sequence ID" value="CCH80015.1"/>
    <property type="molecule type" value="Genomic_DNA"/>
</dbReference>
<name>A0A077M7I1_9MICO</name>
<evidence type="ECO:0000313" key="3">
    <source>
        <dbReference type="Proteomes" id="UP000035721"/>
    </source>
</evidence>
<dbReference type="RefSeq" id="WP_048549805.1">
    <property type="nucleotide sequence ID" value="NZ_HF570958.1"/>
</dbReference>
<organism evidence="2 3">
    <name type="scientific">Nostocoides japonicum T1-X7</name>
    <dbReference type="NCBI Taxonomy" id="1194083"/>
    <lineage>
        <taxon>Bacteria</taxon>
        <taxon>Bacillati</taxon>
        <taxon>Actinomycetota</taxon>
        <taxon>Actinomycetes</taxon>
        <taxon>Micrococcales</taxon>
        <taxon>Intrasporangiaceae</taxon>
        <taxon>Nostocoides</taxon>
    </lineage>
</organism>
<dbReference type="InterPro" id="IPR016181">
    <property type="entry name" value="Acyl_CoA_acyltransferase"/>
</dbReference>
<evidence type="ECO:0000313" key="2">
    <source>
        <dbReference type="EMBL" id="CCH80015.1"/>
    </source>
</evidence>
<accession>A0A077M7I1</accession>
<dbReference type="Gene3D" id="3.40.630.30">
    <property type="match status" value="1"/>
</dbReference>
<dbReference type="InterPro" id="IPR000182">
    <property type="entry name" value="GNAT_dom"/>
</dbReference>
<feature type="domain" description="N-acetyltransferase" evidence="1">
    <location>
        <begin position="119"/>
        <end position="256"/>
    </location>
</feature>
<comment type="caution">
    <text evidence="2">The sequence shown here is derived from an EMBL/GenBank/DDBJ whole genome shotgun (WGS) entry which is preliminary data.</text>
</comment>